<reference evidence="7 8" key="1">
    <citation type="journal article" date="2016" name="Nat. Commun.">
        <title>Thousands of microbial genomes shed light on interconnected biogeochemical processes in an aquifer system.</title>
        <authorList>
            <person name="Anantharaman K."/>
            <person name="Brown C.T."/>
            <person name="Hug L.A."/>
            <person name="Sharon I."/>
            <person name="Castelle C.J."/>
            <person name="Probst A.J."/>
            <person name="Thomas B.C."/>
            <person name="Singh A."/>
            <person name="Wilkins M.J."/>
            <person name="Karaoz U."/>
            <person name="Brodie E.L."/>
            <person name="Williams K.H."/>
            <person name="Hubbard S.S."/>
            <person name="Banfield J.F."/>
        </authorList>
    </citation>
    <scope>NUCLEOTIDE SEQUENCE [LARGE SCALE GENOMIC DNA]</scope>
</reference>
<dbReference type="STRING" id="1802505.A3D01_02105"/>
<evidence type="ECO:0000256" key="4">
    <source>
        <dbReference type="ARBA" id="ARBA00023136"/>
    </source>
</evidence>
<evidence type="ECO:0000313" key="7">
    <source>
        <dbReference type="EMBL" id="OGM32158.1"/>
    </source>
</evidence>
<dbReference type="GO" id="GO:0016020">
    <property type="term" value="C:membrane"/>
    <property type="evidence" value="ECO:0007669"/>
    <property type="project" value="UniProtKB-SubCell"/>
</dbReference>
<dbReference type="InterPro" id="IPR003825">
    <property type="entry name" value="Colicin-V_CvpA"/>
</dbReference>
<evidence type="ECO:0000256" key="5">
    <source>
        <dbReference type="SAM" id="Phobius"/>
    </source>
</evidence>
<feature type="transmembrane region" description="Helical" evidence="5">
    <location>
        <begin position="72"/>
        <end position="94"/>
    </location>
</feature>
<feature type="transmembrane region" description="Helical" evidence="5">
    <location>
        <begin position="106"/>
        <end position="135"/>
    </location>
</feature>
<evidence type="ECO:0000259" key="6">
    <source>
        <dbReference type="Pfam" id="PF00188"/>
    </source>
</evidence>
<protein>
    <recommendedName>
        <fullName evidence="6">SCP domain-containing protein</fullName>
    </recommendedName>
</protein>
<evidence type="ECO:0000313" key="8">
    <source>
        <dbReference type="Proteomes" id="UP000177169"/>
    </source>
</evidence>
<gene>
    <name evidence="7" type="ORF">A3D01_02105</name>
</gene>
<evidence type="ECO:0000256" key="2">
    <source>
        <dbReference type="ARBA" id="ARBA00022692"/>
    </source>
</evidence>
<dbReference type="PANTHER" id="PTHR31157">
    <property type="entry name" value="SCP DOMAIN-CONTAINING PROTEIN"/>
    <property type="match status" value="1"/>
</dbReference>
<dbReference type="SUPFAM" id="SSF55797">
    <property type="entry name" value="PR-1-like"/>
    <property type="match status" value="1"/>
</dbReference>
<keyword evidence="4 5" id="KW-0472">Membrane</keyword>
<dbReference type="Pfam" id="PF00188">
    <property type="entry name" value="CAP"/>
    <property type="match status" value="1"/>
</dbReference>
<keyword evidence="3 5" id="KW-1133">Transmembrane helix</keyword>
<feature type="transmembrane region" description="Helical" evidence="5">
    <location>
        <begin position="31"/>
        <end position="52"/>
    </location>
</feature>
<accession>A0A1F7YZQ5</accession>
<name>A0A1F7YZQ5_9BACT</name>
<dbReference type="EMBL" id="MGGR01000035">
    <property type="protein sequence ID" value="OGM32158.1"/>
    <property type="molecule type" value="Genomic_DNA"/>
</dbReference>
<dbReference type="InterPro" id="IPR014044">
    <property type="entry name" value="CAP_dom"/>
</dbReference>
<dbReference type="PANTHER" id="PTHR31157:SF1">
    <property type="entry name" value="SCP DOMAIN-CONTAINING PROTEIN"/>
    <property type="match status" value="1"/>
</dbReference>
<comment type="caution">
    <text evidence="7">The sequence shown here is derived from an EMBL/GenBank/DDBJ whole genome shotgun (WGS) entry which is preliminary data.</text>
</comment>
<evidence type="ECO:0000256" key="1">
    <source>
        <dbReference type="ARBA" id="ARBA00004141"/>
    </source>
</evidence>
<feature type="domain" description="SCP" evidence="6">
    <location>
        <begin position="208"/>
        <end position="323"/>
    </location>
</feature>
<dbReference type="Pfam" id="PF02674">
    <property type="entry name" value="Colicin_V"/>
    <property type="match status" value="1"/>
</dbReference>
<dbReference type="Proteomes" id="UP000177169">
    <property type="component" value="Unassembled WGS sequence"/>
</dbReference>
<feature type="transmembrane region" description="Helical" evidence="5">
    <location>
        <begin position="6"/>
        <end position="24"/>
    </location>
</feature>
<dbReference type="AlphaFoldDB" id="A0A1F7YZQ5"/>
<comment type="subcellular location">
    <subcellularLocation>
        <location evidence="1">Membrane</location>
        <topology evidence="1">Multi-pass membrane protein</topology>
    </subcellularLocation>
</comment>
<dbReference type="InterPro" id="IPR035940">
    <property type="entry name" value="CAP_sf"/>
</dbReference>
<keyword evidence="2 5" id="KW-0812">Transmembrane</keyword>
<sequence length="325" mass="36175">MIPQSLQGNWVDLIIIIILAYYISEAWRVGFWVILIDFLGFLASLIIGLRGYSFAADLLESLFSLPHSLANAVGFLIVAGLSEAFIGFIFTDLIKKIPEKFWKKPWSNFLAIFPALGEGIVIVSFILTLTIALPITPVIKRDISSSKIGGFLVTKTQGLETRINEIFGGIIEDSLTYLTVNPNSRESIAIPSGRQELTADEASETAMFNLVNEERRKKGIAQLKWRVEVVPVARNHARDMWERGYFGHVSPEGKDVGDRLEEANITYTIAGENLALAPTLQTAHTGLMNSEGHRRNILDPEFKRMGIGVIDNGIYGKMFVQIFTD</sequence>
<evidence type="ECO:0000256" key="3">
    <source>
        <dbReference type="ARBA" id="ARBA00022989"/>
    </source>
</evidence>
<organism evidence="7 8">
    <name type="scientific">Candidatus Woesebacteria bacterium RIFCSPHIGHO2_02_FULL_39_13</name>
    <dbReference type="NCBI Taxonomy" id="1802505"/>
    <lineage>
        <taxon>Bacteria</taxon>
        <taxon>Candidatus Woeseibacteriota</taxon>
    </lineage>
</organism>
<dbReference type="GO" id="GO:0009403">
    <property type="term" value="P:toxin biosynthetic process"/>
    <property type="evidence" value="ECO:0007669"/>
    <property type="project" value="InterPro"/>
</dbReference>
<dbReference type="Gene3D" id="3.40.33.10">
    <property type="entry name" value="CAP"/>
    <property type="match status" value="1"/>
</dbReference>
<proteinExistence type="predicted"/>
<dbReference type="CDD" id="cd05379">
    <property type="entry name" value="CAP_bacterial"/>
    <property type="match status" value="1"/>
</dbReference>